<feature type="compositionally biased region" description="Polar residues" evidence="1">
    <location>
        <begin position="840"/>
        <end position="850"/>
    </location>
</feature>
<feature type="region of interest" description="Disordered" evidence="1">
    <location>
        <begin position="985"/>
        <end position="1008"/>
    </location>
</feature>
<name>A0A182PPD1_9DIPT</name>
<feature type="compositionally biased region" description="Polar residues" evidence="1">
    <location>
        <begin position="1087"/>
        <end position="1110"/>
    </location>
</feature>
<feature type="region of interest" description="Disordered" evidence="1">
    <location>
        <begin position="142"/>
        <end position="204"/>
    </location>
</feature>
<sequence length="1865" mass="203369">MRHNHLHCFPLHHRNSDSASNYVDRVRIRDSSNSFGGPGRGSGWRQKSLSNIDLPTSYRGIAGGIGGGITGGGLGAGQFRYRDYDSGLYDLYSRIDSRREEYEDLYGVNPKAARANGGSSVNSGLSSSAGATAAAASSSAAAAANGGGGTGSPATGGGSKSKKRHHRSQEVIAYDKSSDHGGHSHHHHHHHHHGQPASQQQQQQFYNADTGEACSLRRTRSLAVIREESFHDLHLPGRGGARRSQLIPRAKLIDRNFFKERFSYIYDDNGDVPETPESDANGYTLARRFSSSAQTANGGQQQPFPWHTDKSDLDSIDSSIFKHSLHQQNSFDGSRRNSIRSDSTKFVSKVEVHSQYSGVSGGSKSDTGVDADLKLLDDLSLREEPTRVIGGKSGATLDTVRKRGGGVGKFGPRDEDESGITIIEIKDSQVSHKSSSVISYDSIYLSSESDEKELLDEQPRTPTEGKHRRRGKEALIEAQFQEYEDLFHEVEDLESTESTIDTLYGQVTKPKPKIVGVEPKKIHPNDSLRRYTKHNTGRSTIERLSLISNLKLRQEFGGAGSDPPSPGNPISRKDKALQAVDSEYQYNSLPDADVCKILRNSERIDAKLRRIADNEHDGDAASRKREFDSLPRLNKANLNLTRPPSDEDTSLEESDKGAPSIEVVETPTKEVQGKVYLPGLGVELDYENSVVAGNSDQESDITIVAPQENLEVPTPAIVVTPAESKPAHSSVIYSTFASTVGKQTTTKINFESKERQKPEPDALREVRTKLKPIPTQPTQPKVPLALAPTVKLGGRKVIVDEVAAKAVQREKELGKEQVVTVVKNGTEHVGPPVPKKPQKEAQQPEVTSKQEPAPIGIPIANAKVPVDDQTDLPQTEEKQGSPKVDHSSLFKDTNPFKEQARREIKHRVNDRPLFKGVRRFNSTENIFTSTPIIVTKTFNNCIKTNEVKTKSFDSLIVESTGQCDNNKAKKMPRPQVIQIVDSKHAPPASTANGADTLRKTSKNGQQTQREFLHKVDSVRSYWSKMLDEVEQLESDGEAIRTEEALQNAKNELLTSSAAASAAAAPVGSTVPYQQSLSKNGNAERKSSIGSATSEASDSSRNTGSTRTASSGNGLQQQHQRLGGGRNKYSTYQLENEDADEDEQRFQSFSPTVEIIELDGHKQAALVKPKNARELDFDHVRYKVMKSEMFQKNLLVNHRKAAQFDGLMQYLQDYSFQELLAHNNVVIIEPVRTKIEKISEKPPQAPAAVCRITNGALGAPAGRRPVGTTAASGIKKHFFYHPIRVNKELLDEELPSPDTVRNVRKLFEGTLRLGTAAKQAYEEAKANGTAGMLGIRKWDSASLSSGVSSSGDLSSPCECGENEPGTAASMESPLAGELESHYVSQDVLEKIRECGSTVTYYGGRVLDKRTEHISTMTRAIMREIRGQDRQCGVCQPHGCTRHTVDDDEVEEVDEEEEHDHAHGCSGSLRRPIAGEREGGLGVKFKLVKSNSCSSRLELAGTGKTPPDLLRPNGRMRGRHILPEESSTRGTVEATIEEPEESVRDMVSRLESGNATLTARTANKPRIIESRCIEKYEPEPAITINSQTTVDGAAASDRKSPIAAEPVTVNNHINLVQPTATNGIPLPPPIPGPLVIPPLLRGGPAKMLPAIEVTTAPTVASHPPPAPPPTSGATSMERPPKVCRNKNVDLAFAATMKQLVGLNGGNGTARQPSAVKKSSSQVSVGAEPANDQQPSPPDSAPSSAASVTKTVTFNFTTTGPATNETTTNGYEESAAHQTATNGTQAVVDQSENLRPSAIAEQRKVDELTSPKLVNWSSIGRFDERQYFANDRKLIEKRKYDDMEFEEFEVLDPNAPPSSEHYDSLNSK</sequence>
<feature type="region of interest" description="Disordered" evidence="1">
    <location>
        <begin position="387"/>
        <end position="415"/>
    </location>
</feature>
<keyword evidence="3" id="KW-1185">Reference proteome</keyword>
<feature type="region of interest" description="Disordered" evidence="1">
    <location>
        <begin position="1451"/>
        <end position="1471"/>
    </location>
</feature>
<feature type="region of interest" description="Disordered" evidence="1">
    <location>
        <begin position="825"/>
        <end position="893"/>
    </location>
</feature>
<accession>A0A182PPD1</accession>
<feature type="region of interest" description="Disordered" evidence="1">
    <location>
        <begin position="1654"/>
        <end position="1678"/>
    </location>
</feature>
<feature type="compositionally biased region" description="Basic and acidic residues" evidence="1">
    <location>
        <begin position="615"/>
        <end position="629"/>
    </location>
</feature>
<feature type="compositionally biased region" description="Low complexity" evidence="1">
    <location>
        <begin position="1111"/>
        <end position="1120"/>
    </location>
</feature>
<feature type="compositionally biased region" description="Low complexity" evidence="1">
    <location>
        <begin position="195"/>
        <end position="204"/>
    </location>
</feature>
<dbReference type="EnsemblMetazoa" id="AEPI008810-RA">
    <property type="protein sequence ID" value="AEPI008810-PA"/>
    <property type="gene ID" value="AEPI008810"/>
</dbReference>
<feature type="region of interest" description="Disordered" evidence="1">
    <location>
        <begin position="1701"/>
        <end position="1744"/>
    </location>
</feature>
<feature type="compositionally biased region" description="Gly residues" evidence="1">
    <location>
        <begin position="145"/>
        <end position="159"/>
    </location>
</feature>
<evidence type="ECO:0000313" key="2">
    <source>
        <dbReference type="EnsemblMetazoa" id="AEPI008810-PA"/>
    </source>
</evidence>
<feature type="compositionally biased region" description="Low complexity" evidence="1">
    <location>
        <begin position="1345"/>
        <end position="1354"/>
    </location>
</feature>
<feature type="region of interest" description="Disordered" evidence="1">
    <location>
        <begin position="449"/>
        <end position="470"/>
    </location>
</feature>
<reference evidence="2" key="2">
    <citation type="submission" date="2020-05" db="UniProtKB">
        <authorList>
            <consortium name="EnsemblMetazoa"/>
        </authorList>
    </citation>
    <scope>IDENTIFICATION</scope>
    <source>
        <strain evidence="2">Epiroticus2</strain>
    </source>
</reference>
<evidence type="ECO:0000256" key="1">
    <source>
        <dbReference type="SAM" id="MobiDB-lite"/>
    </source>
</evidence>
<feature type="region of interest" description="Disordered" evidence="1">
    <location>
        <begin position="1345"/>
        <end position="1372"/>
    </location>
</feature>
<feature type="region of interest" description="Disordered" evidence="1">
    <location>
        <begin position="1071"/>
        <end position="1125"/>
    </location>
</feature>
<feature type="compositionally biased region" description="Basic and acidic residues" evidence="1">
    <location>
        <begin position="875"/>
        <end position="893"/>
    </location>
</feature>
<feature type="compositionally biased region" description="Basic residues" evidence="1">
    <location>
        <begin position="183"/>
        <end position="194"/>
    </location>
</feature>
<feature type="region of interest" description="Disordered" evidence="1">
    <location>
        <begin position="615"/>
        <end position="661"/>
    </location>
</feature>
<feature type="compositionally biased region" description="Polar residues" evidence="1">
    <location>
        <begin position="1071"/>
        <end position="1080"/>
    </location>
</feature>
<feature type="compositionally biased region" description="Low complexity" evidence="1">
    <location>
        <begin position="1711"/>
        <end position="1722"/>
    </location>
</feature>
<feature type="compositionally biased region" description="Basic and acidic residues" evidence="1">
    <location>
        <begin position="455"/>
        <end position="465"/>
    </location>
</feature>
<reference evidence="3" key="1">
    <citation type="submission" date="2013-03" db="EMBL/GenBank/DDBJ databases">
        <title>The Genome Sequence of Anopheles epiroticus epiroticus2.</title>
        <authorList>
            <consortium name="The Broad Institute Genomics Platform"/>
            <person name="Neafsey D.E."/>
            <person name="Howell P."/>
            <person name="Walker B."/>
            <person name="Young S.K."/>
            <person name="Zeng Q."/>
            <person name="Gargeya S."/>
            <person name="Fitzgerald M."/>
            <person name="Haas B."/>
            <person name="Abouelleil A."/>
            <person name="Allen A.W."/>
            <person name="Alvarado L."/>
            <person name="Arachchi H.M."/>
            <person name="Berlin A.M."/>
            <person name="Chapman S.B."/>
            <person name="Gainer-Dewar J."/>
            <person name="Goldberg J."/>
            <person name="Griggs A."/>
            <person name="Gujja S."/>
            <person name="Hansen M."/>
            <person name="Howarth C."/>
            <person name="Imamovic A."/>
            <person name="Ireland A."/>
            <person name="Larimer J."/>
            <person name="McCowan C."/>
            <person name="Murphy C."/>
            <person name="Pearson M."/>
            <person name="Poon T.W."/>
            <person name="Priest M."/>
            <person name="Roberts A."/>
            <person name="Saif S."/>
            <person name="Shea T."/>
            <person name="Sisk P."/>
            <person name="Sykes S."/>
            <person name="Wortman J."/>
            <person name="Nusbaum C."/>
            <person name="Birren B."/>
        </authorList>
    </citation>
    <scope>NUCLEOTIDE SEQUENCE [LARGE SCALE GENOMIC DNA]</scope>
    <source>
        <strain evidence="3">Epiroticus2</strain>
    </source>
</reference>
<proteinExistence type="predicted"/>
<dbReference type="VEuPathDB" id="VectorBase:AEPI008810"/>
<evidence type="ECO:0000313" key="3">
    <source>
        <dbReference type="Proteomes" id="UP000075885"/>
    </source>
</evidence>
<protein>
    <submittedName>
        <fullName evidence="2">Uncharacterized protein</fullName>
    </submittedName>
</protein>
<organism evidence="2 3">
    <name type="scientific">Anopheles epiroticus</name>
    <dbReference type="NCBI Taxonomy" id="199890"/>
    <lineage>
        <taxon>Eukaryota</taxon>
        <taxon>Metazoa</taxon>
        <taxon>Ecdysozoa</taxon>
        <taxon>Arthropoda</taxon>
        <taxon>Hexapoda</taxon>
        <taxon>Insecta</taxon>
        <taxon>Pterygota</taxon>
        <taxon>Neoptera</taxon>
        <taxon>Endopterygota</taxon>
        <taxon>Diptera</taxon>
        <taxon>Nematocera</taxon>
        <taxon>Culicoidea</taxon>
        <taxon>Culicidae</taxon>
        <taxon>Anophelinae</taxon>
        <taxon>Anopheles</taxon>
    </lineage>
</organism>
<dbReference type="Proteomes" id="UP000075885">
    <property type="component" value="Unassembled WGS sequence"/>
</dbReference>